<evidence type="ECO:0000256" key="5">
    <source>
        <dbReference type="ARBA" id="ARBA00022753"/>
    </source>
</evidence>
<dbReference type="Proteomes" id="UP000694857">
    <property type="component" value="Chromosome 9"/>
</dbReference>
<dbReference type="Pfam" id="PF23138">
    <property type="entry name" value="CTLH_Armc9"/>
    <property type="match status" value="1"/>
</dbReference>
<dbReference type="GO" id="GO:0051898">
    <property type="term" value="P:negative regulation of phosphatidylinositol 3-kinase/protein kinase B signal transduction"/>
    <property type="evidence" value="ECO:0007669"/>
    <property type="project" value="InterPro"/>
</dbReference>
<dbReference type="InterPro" id="IPR015943">
    <property type="entry name" value="WD40/YVTN_repeat-like_dom_sf"/>
</dbReference>
<evidence type="ECO:0000256" key="8">
    <source>
        <dbReference type="PROSITE-ProRule" id="PRU00221"/>
    </source>
</evidence>
<reference evidence="13" key="1">
    <citation type="submission" date="2025-08" db="UniProtKB">
        <authorList>
            <consortium name="RefSeq"/>
        </authorList>
    </citation>
    <scope>IDENTIFICATION</scope>
    <source>
        <tissue evidence="13">Epidermis and Blubber</tissue>
    </source>
</reference>
<gene>
    <name evidence="13" type="primary">WDR91</name>
</gene>
<feature type="repeat" description="WD" evidence="8">
    <location>
        <begin position="490"/>
        <end position="531"/>
    </location>
</feature>
<dbReference type="FunFam" id="2.130.10.10:FF:000312">
    <property type="entry name" value="WD repeat domain 91"/>
    <property type="match status" value="1"/>
</dbReference>
<dbReference type="GO" id="GO:0031901">
    <property type="term" value="C:early endosome membrane"/>
    <property type="evidence" value="ECO:0007669"/>
    <property type="project" value="UniProtKB-SubCell"/>
</dbReference>
<feature type="compositionally biased region" description="Low complexity" evidence="10">
    <location>
        <begin position="270"/>
        <end position="288"/>
    </location>
</feature>
<evidence type="ECO:0000313" key="12">
    <source>
        <dbReference type="Proteomes" id="UP000694857"/>
    </source>
</evidence>
<evidence type="ECO:0000256" key="7">
    <source>
        <dbReference type="ARBA" id="ARBA00046602"/>
    </source>
</evidence>
<feature type="coiled-coil region" evidence="9">
    <location>
        <begin position="185"/>
        <end position="212"/>
    </location>
</feature>
<comment type="subunit">
    <text evidence="7">Interacts with WDR81; involved in early to late endosome cargo transport. Interacts with BECN1; negatively regulates the PI3 kinase/PI3K activity associated with endosomal membranes.</text>
</comment>
<dbReference type="PANTHER" id="PTHR13083:SF3">
    <property type="entry name" value="WD REPEAT-CONTAINING PROTEIN 91"/>
    <property type="match status" value="1"/>
</dbReference>
<dbReference type="InterPro" id="IPR039724">
    <property type="entry name" value="WDR91"/>
</dbReference>
<protein>
    <recommendedName>
        <fullName evidence="4">WD repeat-containing protein 91</fullName>
    </recommendedName>
</protein>
<comment type="function">
    <text evidence="6">Functions as a negative regulator of the PI3 kinase/PI3K activity associated with endosomal membranes via BECN1, a core subunit of the PI3K complex. By modifying the phosphatidylinositol 3-phosphate/PtdInsP3 content of endosomal membranes may regulate endosome fusion, recycling, sorting and early to late endosome transport. It is for instance, required for the delivery of cargos like BST2/tetherin from early to late endosome and thereby participates indirectly to their degradation by the lysosome. May play a role in meiosis.</text>
</comment>
<comment type="subcellular location">
    <subcellularLocation>
        <location evidence="1">Early endosome membrane</location>
        <topology evidence="1">Peripheral membrane protein</topology>
    </subcellularLocation>
    <subcellularLocation>
        <location evidence="2">Late endosome membrane</location>
    </subcellularLocation>
</comment>
<feature type="domain" description="ARMC9 CTLH-like" evidence="11">
    <location>
        <begin position="47"/>
        <end position="169"/>
    </location>
</feature>
<keyword evidence="9" id="KW-0175">Coiled coil</keyword>
<dbReference type="SMART" id="SM00320">
    <property type="entry name" value="WD40"/>
    <property type="match status" value="3"/>
</dbReference>
<name>A0A8B8YC78_BALMU</name>
<dbReference type="InterPro" id="IPR001680">
    <property type="entry name" value="WD40_rpt"/>
</dbReference>
<dbReference type="SUPFAM" id="SSF50978">
    <property type="entry name" value="WD40 repeat-like"/>
    <property type="match status" value="1"/>
</dbReference>
<dbReference type="GO" id="GO:0045022">
    <property type="term" value="P:early endosome to late endosome transport"/>
    <property type="evidence" value="ECO:0007669"/>
    <property type="project" value="InterPro"/>
</dbReference>
<evidence type="ECO:0000256" key="9">
    <source>
        <dbReference type="SAM" id="Coils"/>
    </source>
</evidence>
<evidence type="ECO:0000256" key="1">
    <source>
        <dbReference type="ARBA" id="ARBA00004220"/>
    </source>
</evidence>
<evidence type="ECO:0000256" key="2">
    <source>
        <dbReference type="ARBA" id="ARBA00004414"/>
    </source>
</evidence>
<dbReference type="Pfam" id="PF00400">
    <property type="entry name" value="WD40"/>
    <property type="match status" value="2"/>
</dbReference>
<evidence type="ECO:0000256" key="10">
    <source>
        <dbReference type="SAM" id="MobiDB-lite"/>
    </source>
</evidence>
<dbReference type="Gene3D" id="2.130.10.10">
    <property type="entry name" value="YVTN repeat-like/Quinoprotein amine dehydrogenase"/>
    <property type="match status" value="1"/>
</dbReference>
<dbReference type="AlphaFoldDB" id="A0A8B8YC78"/>
<proteinExistence type="inferred from homology"/>
<feature type="region of interest" description="Disordered" evidence="10">
    <location>
        <begin position="270"/>
        <end position="335"/>
    </location>
</feature>
<keyword evidence="8" id="KW-0853">WD repeat</keyword>
<dbReference type="PANTHER" id="PTHR13083">
    <property type="entry name" value="WD REPEAT-CONTAINING PROTEIN 91"/>
    <property type="match status" value="1"/>
</dbReference>
<sequence>MAEAVERTDELVREYLLFRGFTHTLRQLDAEIKADKEKGFRVDKIVDQLQQLMQVYDLAALRDYWNYLERRLFSRLEDMYRPTINKLKTSLFRFYLVYTIQTNRNDKAQEFFAKQATELQNQAEWKDWFVLPFLPSPDTNPIFAAYFSRQWADTFIVSLHNFLSVLFQCMPVPVILNFDAECQRTNQVQEENEVLRQKLFALQAEIHRLKKEEQQPEEEEALVQHRLPSYVSNMDRLGDSELAMVCSQRNASLSQSPRVGFLSSLLPQSKKSPSRLLPAQAPPQAQSSARKESSGGQSTKGREPACAPKDGKSLFSGLATGESSWSQHRQRRLQDHGKERKELFSMTLQCAEKKPEAGGPEAEPCPELHVEVLETLMRAPTAGPEGGGLRPEQPFIVLGQEEYGEHHSSIMHCSSCWAAVWGRCASMTRKPRRTSVKSASTMICPAAAPSLAAQVDLSAPDIGSKGTNQVPGKLLLWDTKTMKQQLQFSLDPEPIAINCTAFNHNGNLLVTGAADGVLRLFDMQQHECAMSWKAHCGEVYSVEFSYDENTVYSIGEDGKFIQWNIHKSGLKVSEYGLPTDATGPFVLSGYSGYKQVQVPRGRLFAFDSEGNYMLTCSATGGVIYKLGGEEKVLESCLSLGGHRAPVVTVDWSTAVDCGTCLTASMDGKIKLTTLLAHKV</sequence>
<keyword evidence="5" id="KW-0967">Endosome</keyword>
<dbReference type="InterPro" id="IPR036322">
    <property type="entry name" value="WD40_repeat_dom_sf"/>
</dbReference>
<evidence type="ECO:0000313" key="13">
    <source>
        <dbReference type="RefSeq" id="XP_036719967.1"/>
    </source>
</evidence>
<dbReference type="CTD" id="29062"/>
<dbReference type="GO" id="GO:0141039">
    <property type="term" value="F:phosphatidylinositol 3-kinase inhibitor activity"/>
    <property type="evidence" value="ECO:0007669"/>
    <property type="project" value="InterPro"/>
</dbReference>
<dbReference type="PROSITE" id="PS50082">
    <property type="entry name" value="WD_REPEATS_2"/>
    <property type="match status" value="1"/>
</dbReference>
<keyword evidence="12" id="KW-1185">Reference proteome</keyword>
<dbReference type="GO" id="GO:0031902">
    <property type="term" value="C:late endosome membrane"/>
    <property type="evidence" value="ECO:0007669"/>
    <property type="project" value="UniProtKB-SubCell"/>
</dbReference>
<dbReference type="RefSeq" id="XP_036719967.1">
    <property type="nucleotide sequence ID" value="XM_036864072.1"/>
</dbReference>
<evidence type="ECO:0000256" key="6">
    <source>
        <dbReference type="ARBA" id="ARBA00045269"/>
    </source>
</evidence>
<dbReference type="InterPro" id="IPR056327">
    <property type="entry name" value="ARMC9_CTLH-like_dom"/>
</dbReference>
<organism evidence="12 13">
    <name type="scientific">Balaenoptera musculus</name>
    <name type="common">Blue whale</name>
    <dbReference type="NCBI Taxonomy" id="9771"/>
    <lineage>
        <taxon>Eukaryota</taxon>
        <taxon>Metazoa</taxon>
        <taxon>Chordata</taxon>
        <taxon>Craniata</taxon>
        <taxon>Vertebrata</taxon>
        <taxon>Euteleostomi</taxon>
        <taxon>Mammalia</taxon>
        <taxon>Eutheria</taxon>
        <taxon>Laurasiatheria</taxon>
        <taxon>Artiodactyla</taxon>
        <taxon>Whippomorpha</taxon>
        <taxon>Cetacea</taxon>
        <taxon>Mysticeti</taxon>
        <taxon>Balaenopteridae</taxon>
        <taxon>Balaenoptera</taxon>
    </lineage>
</organism>
<comment type="similarity">
    <text evidence="3">Belongs to the WD repeat WDR91 family.</text>
</comment>
<evidence type="ECO:0000259" key="11">
    <source>
        <dbReference type="Pfam" id="PF23138"/>
    </source>
</evidence>
<evidence type="ECO:0000256" key="3">
    <source>
        <dbReference type="ARBA" id="ARBA00006128"/>
    </source>
</evidence>
<dbReference type="GeneID" id="118901059"/>
<accession>A0A8B8YC78</accession>
<evidence type="ECO:0000256" key="4">
    <source>
        <dbReference type="ARBA" id="ARBA00021116"/>
    </source>
</evidence>